<evidence type="ECO:0000256" key="2">
    <source>
        <dbReference type="ARBA" id="ARBA00022649"/>
    </source>
</evidence>
<gene>
    <name evidence="3" type="ORF">HK439_24985</name>
</gene>
<keyword evidence="2" id="KW-1277">Toxin-antitoxin system</keyword>
<dbReference type="PANTHER" id="PTHR36582:SF2">
    <property type="entry name" value="ANTITOXIN PARD"/>
    <property type="match status" value="1"/>
</dbReference>
<sequence>MASSANLGPKLERYVTDLVKNGRYNSRSEVLREGIRLVEEREKRLAALDAAISRGLADADAGRVKPIEDVAERLTEKYAQMAKDRGL</sequence>
<reference evidence="3" key="1">
    <citation type="submission" date="2020-05" db="EMBL/GenBank/DDBJ databases">
        <title>Identification of trans-AT polyketide cluster in two marine bacteria, producers of a novel glutaramide-containing polyketide sesbanimide D and analogs.</title>
        <authorList>
            <person name="Kacar D."/>
            <person name="Rodriguez P."/>
            <person name="Canedo L."/>
            <person name="Gonzalez E."/>
            <person name="Galan B."/>
            <person name="De La Calle F."/>
            <person name="Garcia J.L."/>
        </authorList>
    </citation>
    <scope>NUCLEOTIDE SEQUENCE</scope>
    <source>
        <strain evidence="3">PHM038</strain>
    </source>
</reference>
<protein>
    <submittedName>
        <fullName evidence="3">Type II toxin-antitoxin system ParD family antitoxin</fullName>
    </submittedName>
</protein>
<comment type="similarity">
    <text evidence="1">Belongs to the ParD antitoxin family.</text>
</comment>
<dbReference type="InterPro" id="IPR010985">
    <property type="entry name" value="Ribbon_hlx_hlx"/>
</dbReference>
<dbReference type="Pfam" id="PF03693">
    <property type="entry name" value="ParD_antitoxin"/>
    <property type="match status" value="1"/>
</dbReference>
<evidence type="ECO:0000313" key="4">
    <source>
        <dbReference type="Proteomes" id="UP000598467"/>
    </source>
</evidence>
<proteinExistence type="inferred from homology"/>
<dbReference type="NCBIfam" id="TIGR02606">
    <property type="entry name" value="antidote_CC2985"/>
    <property type="match status" value="1"/>
</dbReference>
<dbReference type="InterPro" id="IPR038296">
    <property type="entry name" value="ParD_sf"/>
</dbReference>
<dbReference type="InterPro" id="IPR022789">
    <property type="entry name" value="ParD"/>
</dbReference>
<dbReference type="Gene3D" id="6.10.10.120">
    <property type="entry name" value="Antitoxin ParD1-like"/>
    <property type="match status" value="1"/>
</dbReference>
<dbReference type="Proteomes" id="UP000598467">
    <property type="component" value="Unassembled WGS sequence"/>
</dbReference>
<name>A0A926P3L2_9HYPH</name>
<dbReference type="GO" id="GO:0006355">
    <property type="term" value="P:regulation of DNA-templated transcription"/>
    <property type="evidence" value="ECO:0007669"/>
    <property type="project" value="InterPro"/>
</dbReference>
<evidence type="ECO:0000256" key="1">
    <source>
        <dbReference type="ARBA" id="ARBA00008580"/>
    </source>
</evidence>
<organism evidence="3 4">
    <name type="scientific">Roseibium aggregatum</name>
    <dbReference type="NCBI Taxonomy" id="187304"/>
    <lineage>
        <taxon>Bacteria</taxon>
        <taxon>Pseudomonadati</taxon>
        <taxon>Pseudomonadota</taxon>
        <taxon>Alphaproteobacteria</taxon>
        <taxon>Hyphomicrobiales</taxon>
        <taxon>Stappiaceae</taxon>
        <taxon>Roseibium</taxon>
    </lineage>
</organism>
<dbReference type="AlphaFoldDB" id="A0A926P3L2"/>
<accession>A0A926P3L2</accession>
<comment type="caution">
    <text evidence="3">The sequence shown here is derived from an EMBL/GenBank/DDBJ whole genome shotgun (WGS) entry which is preliminary data.</text>
</comment>
<dbReference type="SUPFAM" id="SSF47598">
    <property type="entry name" value="Ribbon-helix-helix"/>
    <property type="match status" value="1"/>
</dbReference>
<dbReference type="EMBL" id="JABFCZ010000042">
    <property type="protein sequence ID" value="MBD1549525.1"/>
    <property type="molecule type" value="Genomic_DNA"/>
</dbReference>
<dbReference type="RefSeq" id="WP_190294217.1">
    <property type="nucleotide sequence ID" value="NZ_JABFCZ010000042.1"/>
</dbReference>
<dbReference type="PANTHER" id="PTHR36582">
    <property type="entry name" value="ANTITOXIN PARD"/>
    <property type="match status" value="1"/>
</dbReference>
<evidence type="ECO:0000313" key="3">
    <source>
        <dbReference type="EMBL" id="MBD1549525.1"/>
    </source>
</evidence>